<name>A0A3N6QIB9_BRACR</name>
<accession>A0A3N6QIB9</accession>
<organism evidence="4">
    <name type="scientific">Brassica cretica</name>
    <name type="common">Mustard</name>
    <dbReference type="NCBI Taxonomy" id="69181"/>
    <lineage>
        <taxon>Eukaryota</taxon>
        <taxon>Viridiplantae</taxon>
        <taxon>Streptophyta</taxon>
        <taxon>Embryophyta</taxon>
        <taxon>Tracheophyta</taxon>
        <taxon>Spermatophyta</taxon>
        <taxon>Magnoliopsida</taxon>
        <taxon>eudicotyledons</taxon>
        <taxon>Gunneridae</taxon>
        <taxon>Pentapetalae</taxon>
        <taxon>rosids</taxon>
        <taxon>malvids</taxon>
        <taxon>Brassicales</taxon>
        <taxon>Brassicaceae</taxon>
        <taxon>Brassiceae</taxon>
        <taxon>Brassica</taxon>
    </lineage>
</organism>
<dbReference type="OrthoDB" id="914256at2759"/>
<dbReference type="InterPro" id="IPR004312">
    <property type="entry name" value="ATHILA_Orf1_C"/>
</dbReference>
<dbReference type="EMBL" id="QGKW02001660">
    <property type="protein sequence ID" value="KAF2579574.1"/>
    <property type="molecule type" value="Genomic_DNA"/>
</dbReference>
<comment type="caution">
    <text evidence="4">The sequence shown here is derived from an EMBL/GenBank/DDBJ whole genome shotgun (WGS) entry which is preliminary data.</text>
</comment>
<evidence type="ECO:0000313" key="3">
    <source>
        <dbReference type="EMBL" id="KAF2579574.1"/>
    </source>
</evidence>
<reference evidence="4" key="1">
    <citation type="submission" date="2019-12" db="EMBL/GenBank/DDBJ databases">
        <title>Genome sequencing and annotation of Brassica cretica.</title>
        <authorList>
            <person name="Studholme D.J."/>
            <person name="Sarris P.F."/>
        </authorList>
    </citation>
    <scope>NUCLEOTIDE SEQUENCE</scope>
    <source>
        <strain evidence="3">PFS-001/15</strain>
        <strain evidence="4">PFS-102/07</strain>
        <tissue evidence="4">Leaf</tissue>
    </source>
</reference>
<proteinExistence type="predicted"/>
<sequence>MNERRTKRRFDTGSTRTAPPPPSVRNQYPWPREREDDPIPLFDHFTNTRTAANGLECRNRAITNTWDDYYNIFYNEWLKLSIEPKRFVETDVIRLLGIRSDLEAIFVELGMGNIATNPHVLYPELVRQFMATVQVNYAHERVRTASEGILSFFICGICYRVPLSALSTIYGFQNTELQHAVVPGFAGRLHFWEHIATGIFDSGPALQTDIRHSTLRSVVQDGT</sequence>
<dbReference type="EMBL" id="QGKY02000089">
    <property type="protein sequence ID" value="KAF2609708.1"/>
    <property type="molecule type" value="Genomic_DNA"/>
</dbReference>
<gene>
    <name evidence="3" type="ORF">F2Q68_00006376</name>
    <name evidence="4" type="ORF">F2Q70_00013338</name>
</gene>
<dbReference type="Proteomes" id="UP000712281">
    <property type="component" value="Unassembled WGS sequence"/>
</dbReference>
<feature type="region of interest" description="Disordered" evidence="1">
    <location>
        <begin position="1"/>
        <end position="31"/>
    </location>
</feature>
<evidence type="ECO:0000256" key="1">
    <source>
        <dbReference type="SAM" id="MobiDB-lite"/>
    </source>
</evidence>
<protein>
    <recommendedName>
        <fullName evidence="2">Arabidopsis retrotransposon Orf1 C-terminal domain-containing protein</fullName>
    </recommendedName>
</protein>
<evidence type="ECO:0000259" key="2">
    <source>
        <dbReference type="Pfam" id="PF03078"/>
    </source>
</evidence>
<dbReference type="AlphaFoldDB" id="A0A3N6QIB9"/>
<feature type="domain" description="Arabidopsis retrotransposon Orf1 C-terminal" evidence="2">
    <location>
        <begin position="59"/>
        <end position="216"/>
    </location>
</feature>
<evidence type="ECO:0000313" key="4">
    <source>
        <dbReference type="EMBL" id="KAF2609708.1"/>
    </source>
</evidence>
<dbReference type="Pfam" id="PF03078">
    <property type="entry name" value="ATHILA"/>
    <property type="match status" value="1"/>
</dbReference>